<dbReference type="Proteomes" id="UP000424527">
    <property type="component" value="Unassembled WGS sequence"/>
</dbReference>
<keyword evidence="4" id="KW-1185">Reference proteome</keyword>
<protein>
    <recommendedName>
        <fullName evidence="5">Protein FAM228B</fullName>
    </recommendedName>
</protein>
<comment type="caution">
    <text evidence="3">The sequence shown here is derived from an EMBL/GenBank/DDBJ whole genome shotgun (WGS) entry which is preliminary data.</text>
</comment>
<comment type="similarity">
    <text evidence="1">Belongs to the FAM228 family.</text>
</comment>
<evidence type="ECO:0000313" key="4">
    <source>
        <dbReference type="Proteomes" id="UP000424527"/>
    </source>
</evidence>
<name>A0A6G0I678_LARCR</name>
<evidence type="ECO:0000313" key="3">
    <source>
        <dbReference type="EMBL" id="KAE8286940.1"/>
    </source>
</evidence>
<gene>
    <name evidence="3" type="ORF">D5F01_LYC14897</name>
</gene>
<organism evidence="3 4">
    <name type="scientific">Larimichthys crocea</name>
    <name type="common">Large yellow croaker</name>
    <name type="synonym">Pseudosciaena crocea</name>
    <dbReference type="NCBI Taxonomy" id="215358"/>
    <lineage>
        <taxon>Eukaryota</taxon>
        <taxon>Metazoa</taxon>
        <taxon>Chordata</taxon>
        <taxon>Craniata</taxon>
        <taxon>Vertebrata</taxon>
        <taxon>Euteleostomi</taxon>
        <taxon>Actinopterygii</taxon>
        <taxon>Neopterygii</taxon>
        <taxon>Teleostei</taxon>
        <taxon>Neoteleostei</taxon>
        <taxon>Acanthomorphata</taxon>
        <taxon>Eupercaria</taxon>
        <taxon>Sciaenidae</taxon>
        <taxon>Larimichthys</taxon>
    </lineage>
</organism>
<feature type="region of interest" description="Disordered" evidence="2">
    <location>
        <begin position="65"/>
        <end position="114"/>
    </location>
</feature>
<reference evidence="3 4" key="1">
    <citation type="submission" date="2019-07" db="EMBL/GenBank/DDBJ databases">
        <title>Chromosome genome assembly for large yellow croaker.</title>
        <authorList>
            <person name="Xiao S."/>
        </authorList>
    </citation>
    <scope>NUCLEOTIDE SEQUENCE [LARGE SCALE GENOMIC DNA]</scope>
    <source>
        <strain evidence="3">JMULYC20181020</strain>
        <tissue evidence="3">Muscle</tissue>
    </source>
</reference>
<dbReference type="AlphaFoldDB" id="A0A6G0I678"/>
<feature type="compositionally biased region" description="Polar residues" evidence="2">
    <location>
        <begin position="100"/>
        <end position="114"/>
    </location>
</feature>
<accession>A0A6G0I678</accession>
<dbReference type="InterPro" id="IPR040046">
    <property type="entry name" value="FAM228"/>
</dbReference>
<proteinExistence type="inferred from homology"/>
<dbReference type="EMBL" id="REGW02000014">
    <property type="protein sequence ID" value="KAE8286940.1"/>
    <property type="molecule type" value="Genomic_DNA"/>
</dbReference>
<sequence>MATENLHTTGHLKEPAPLLRVTASVYTQPINKEMSPKRKNTSSGVITFHTPVPLSLLKSEEFRADMKDTSESRKSPSQLSARRRTGSKCIRAEKRDEASRSGTQPGSRQHQLSHTSLRRLQAEMEAENQQAKEIIQPLLDAENGFVKELERFLSQRDVAELRRRELQHKRWTERVWFPLQRKVEEHVSSCSPVEAKRRQSLYSHYLHHCNTKGFVFLETYVPKEYNPFLLNIKQPHYFKLSTADLKEPLYRQLHERLKQKTTARSCEAGCKYELLQSNHPLSESVSSQADTLLLASSNYVSASGKTPVKNKTEGRKSSRLDTIPLHIRATATPDGRCHQAGCFFSRCEGRQQPTGLHQSLPPSK</sequence>
<evidence type="ECO:0008006" key="5">
    <source>
        <dbReference type="Google" id="ProtNLM"/>
    </source>
</evidence>
<dbReference type="PANTHER" id="PTHR28584">
    <property type="entry name" value="FAMILY WITH SEQUENCE SIMILARITY 228 MEMBER A"/>
    <property type="match status" value="1"/>
</dbReference>
<evidence type="ECO:0000256" key="1">
    <source>
        <dbReference type="ARBA" id="ARBA00007753"/>
    </source>
</evidence>
<evidence type="ECO:0000256" key="2">
    <source>
        <dbReference type="SAM" id="MobiDB-lite"/>
    </source>
</evidence>
<dbReference type="PANTHER" id="PTHR28584:SF1">
    <property type="entry name" value="PROTEIN FAM228B"/>
    <property type="match status" value="1"/>
</dbReference>
<feature type="compositionally biased region" description="Basic and acidic residues" evidence="2">
    <location>
        <begin position="90"/>
        <end position="99"/>
    </location>
</feature>
<feature type="compositionally biased region" description="Basic and acidic residues" evidence="2">
    <location>
        <begin position="65"/>
        <end position="74"/>
    </location>
</feature>